<name>X1KJ58_9ZZZZ</name>
<organism evidence="2">
    <name type="scientific">marine sediment metagenome</name>
    <dbReference type="NCBI Taxonomy" id="412755"/>
    <lineage>
        <taxon>unclassified sequences</taxon>
        <taxon>metagenomes</taxon>
        <taxon>ecological metagenomes</taxon>
    </lineage>
</organism>
<protein>
    <submittedName>
        <fullName evidence="2">Uncharacterized protein</fullName>
    </submittedName>
</protein>
<evidence type="ECO:0000256" key="1">
    <source>
        <dbReference type="SAM" id="Phobius"/>
    </source>
</evidence>
<accession>X1KJ58</accession>
<keyword evidence="1" id="KW-0812">Transmembrane</keyword>
<dbReference type="EMBL" id="BARV01003418">
    <property type="protein sequence ID" value="GAI06723.1"/>
    <property type="molecule type" value="Genomic_DNA"/>
</dbReference>
<comment type="caution">
    <text evidence="2">The sequence shown here is derived from an EMBL/GenBank/DDBJ whole genome shotgun (WGS) entry which is preliminary data.</text>
</comment>
<feature type="non-terminal residue" evidence="2">
    <location>
        <position position="1"/>
    </location>
</feature>
<proteinExistence type="predicted"/>
<gene>
    <name evidence="2" type="ORF">S06H3_08183</name>
</gene>
<keyword evidence="1" id="KW-0472">Membrane</keyword>
<feature type="transmembrane region" description="Helical" evidence="1">
    <location>
        <begin position="21"/>
        <end position="43"/>
    </location>
</feature>
<evidence type="ECO:0000313" key="2">
    <source>
        <dbReference type="EMBL" id="GAI06723.1"/>
    </source>
</evidence>
<dbReference type="AlphaFoldDB" id="X1KJ58"/>
<feature type="transmembrane region" description="Helical" evidence="1">
    <location>
        <begin position="71"/>
        <end position="93"/>
    </location>
</feature>
<keyword evidence="1" id="KW-1133">Transmembrane helix</keyword>
<sequence length="108" mass="11673">RRKANPRNTRMGNNKGKMFRTLGATGAVEDFAWGFIGLALMGAGNPASLPTVRLIQGVQGHVFDRVGKGRLVYAMIDILDLILVGAASMSSIFDSARQLTKVTQIIRV</sequence>
<reference evidence="2" key="1">
    <citation type="journal article" date="2014" name="Front. Microbiol.">
        <title>High frequency of phylogenetically diverse reductive dehalogenase-homologous genes in deep subseafloor sedimentary metagenomes.</title>
        <authorList>
            <person name="Kawai M."/>
            <person name="Futagami T."/>
            <person name="Toyoda A."/>
            <person name="Takaki Y."/>
            <person name="Nishi S."/>
            <person name="Hori S."/>
            <person name="Arai W."/>
            <person name="Tsubouchi T."/>
            <person name="Morono Y."/>
            <person name="Uchiyama I."/>
            <person name="Ito T."/>
            <person name="Fujiyama A."/>
            <person name="Inagaki F."/>
            <person name="Takami H."/>
        </authorList>
    </citation>
    <scope>NUCLEOTIDE SEQUENCE</scope>
    <source>
        <strain evidence="2">Expedition CK06-06</strain>
    </source>
</reference>